<feature type="domain" description="DHHA1" evidence="2">
    <location>
        <begin position="226"/>
        <end position="311"/>
    </location>
</feature>
<protein>
    <submittedName>
        <fullName evidence="3">Bifunctional oligoribonuclease protein</fullName>
    </submittedName>
</protein>
<dbReference type="EMBL" id="AFNU02000003">
    <property type="protein sequence ID" value="ERJ12830.1"/>
    <property type="molecule type" value="Genomic_DNA"/>
</dbReference>
<comment type="caution">
    <text evidence="3">The sequence shown here is derived from an EMBL/GenBank/DDBJ whole genome shotgun (WGS) entry which is preliminary data.</text>
</comment>
<dbReference type="eggNOG" id="COG0618">
    <property type="taxonomic scope" value="Bacteria"/>
</dbReference>
<evidence type="ECO:0000313" key="4">
    <source>
        <dbReference type="Proteomes" id="UP000005707"/>
    </source>
</evidence>
<reference evidence="3 4" key="2">
    <citation type="journal article" date="2013" name="PLoS ONE">
        <title>INDIGO - INtegrated Data Warehouse of MIcrobial GenOmes with Examples from the Red Sea Extremophiles.</title>
        <authorList>
            <person name="Alam I."/>
            <person name="Antunes A."/>
            <person name="Kamau A.A."/>
            <person name="Ba Alawi W."/>
            <person name="Kalkatawi M."/>
            <person name="Stingl U."/>
            <person name="Bajic V.B."/>
        </authorList>
    </citation>
    <scope>NUCLEOTIDE SEQUENCE [LARGE SCALE GENOMIC DNA]</scope>
    <source>
        <strain evidence="3 4">SSD-17B</strain>
    </source>
</reference>
<dbReference type="RefSeq" id="WP_008825757.1">
    <property type="nucleotide sequence ID" value="NZ_AFNU02000003.1"/>
</dbReference>
<evidence type="ECO:0000259" key="1">
    <source>
        <dbReference type="Pfam" id="PF01368"/>
    </source>
</evidence>
<dbReference type="InParanoid" id="F7PVK2"/>
<dbReference type="Gene3D" id="3.90.1640.10">
    <property type="entry name" value="inorganic pyrophosphatase (n-terminal core)"/>
    <property type="match status" value="1"/>
</dbReference>
<dbReference type="FunCoup" id="F7PVK2">
    <property type="interactions" value="72"/>
</dbReference>
<dbReference type="Gene3D" id="3.10.310.30">
    <property type="match status" value="1"/>
</dbReference>
<dbReference type="InterPro" id="IPR003156">
    <property type="entry name" value="DHHA1_dom"/>
</dbReference>
<reference evidence="3 4" key="1">
    <citation type="journal article" date="2011" name="J. Bacteriol.">
        <title>Genome sequence of Haloplasma contractile, an unusual contractile bacterium from a deep-sea anoxic brine lake.</title>
        <authorList>
            <person name="Antunes A."/>
            <person name="Alam I."/>
            <person name="El Dorry H."/>
            <person name="Siam R."/>
            <person name="Robertson A."/>
            <person name="Bajic V.B."/>
            <person name="Stingl U."/>
        </authorList>
    </citation>
    <scope>NUCLEOTIDE SEQUENCE [LARGE SCALE GENOMIC DNA]</scope>
    <source>
        <strain evidence="3 4">SSD-17B</strain>
    </source>
</reference>
<dbReference type="PANTHER" id="PTHR47618">
    <property type="entry name" value="BIFUNCTIONAL OLIGORIBONUCLEASE AND PAP PHOSPHATASE NRNA"/>
    <property type="match status" value="1"/>
</dbReference>
<organism evidence="3 4">
    <name type="scientific">Haloplasma contractile SSD-17B</name>
    <dbReference type="NCBI Taxonomy" id="1033810"/>
    <lineage>
        <taxon>Bacteria</taxon>
        <taxon>Bacillati</taxon>
        <taxon>Mycoplasmatota</taxon>
        <taxon>Mollicutes</taxon>
        <taxon>Haloplasmatales</taxon>
        <taxon>Haloplasmataceae</taxon>
        <taxon>Haloplasma</taxon>
    </lineage>
</organism>
<evidence type="ECO:0000313" key="3">
    <source>
        <dbReference type="EMBL" id="ERJ12830.1"/>
    </source>
</evidence>
<sequence length="314" mass="36111">MKQVIIEEIKTYDQIVIFRHVRPDGDAYGSQLGLREIILDTFPEKEVKVVGEESEYLRFLGAMDEVTNDFIKNSLAIIVDTANASRVSDERYKLAKRSIKIDHHPLAETYCDIEWVDDSYSACCEMIAELQMTNSDQLKLNSMGAKFIYTGLVTDTGRFLYRNISSRTLKLASYLLDYKFSVGDLYNDLYISPINEVKFKGYILDQFEYTENGLAYMKIDHHLMEKYQISAEGAKAMVNTLSNIDGINMWIFFVELDEERIRVSLRSRGIVVNEFAKKYNGGGHKLASGAFCDDWDMVDKLIIEADELCKEYNK</sequence>
<feature type="domain" description="DDH" evidence="1">
    <location>
        <begin position="14"/>
        <end position="151"/>
    </location>
</feature>
<name>F7PVK2_9MOLU</name>
<dbReference type="AlphaFoldDB" id="F7PVK2"/>
<dbReference type="Proteomes" id="UP000005707">
    <property type="component" value="Unassembled WGS sequence"/>
</dbReference>
<accession>F7PVK2</accession>
<dbReference type="Pfam" id="PF02272">
    <property type="entry name" value="DHHA1"/>
    <property type="match status" value="1"/>
</dbReference>
<proteinExistence type="predicted"/>
<dbReference type="InterPro" id="IPR001667">
    <property type="entry name" value="DDH_dom"/>
</dbReference>
<dbReference type="OrthoDB" id="9803668at2"/>
<evidence type="ECO:0000259" key="2">
    <source>
        <dbReference type="Pfam" id="PF02272"/>
    </source>
</evidence>
<dbReference type="Pfam" id="PF01368">
    <property type="entry name" value="DHH"/>
    <property type="match status" value="1"/>
</dbReference>
<keyword evidence="4" id="KW-1185">Reference proteome</keyword>
<dbReference type="InterPro" id="IPR038763">
    <property type="entry name" value="DHH_sf"/>
</dbReference>
<dbReference type="STRING" id="1033810.HLPCO_001170"/>
<dbReference type="PANTHER" id="PTHR47618:SF1">
    <property type="entry name" value="BIFUNCTIONAL OLIGORIBONUCLEASE AND PAP PHOSPHATASE NRNA"/>
    <property type="match status" value="1"/>
</dbReference>
<gene>
    <name evidence="3" type="primary">nrnA</name>
    <name evidence="3" type="ORF">HLPCO_001170</name>
</gene>
<dbReference type="SUPFAM" id="SSF64182">
    <property type="entry name" value="DHH phosphoesterases"/>
    <property type="match status" value="1"/>
</dbReference>
<dbReference type="InterPro" id="IPR051319">
    <property type="entry name" value="Oligoribo/pAp-PDE_c-di-AMP_PDE"/>
</dbReference>
<dbReference type="GO" id="GO:0003676">
    <property type="term" value="F:nucleic acid binding"/>
    <property type="evidence" value="ECO:0007669"/>
    <property type="project" value="InterPro"/>
</dbReference>